<evidence type="ECO:0000313" key="3">
    <source>
        <dbReference type="Proteomes" id="UP000234275"/>
    </source>
</evidence>
<feature type="non-terminal residue" evidence="2">
    <location>
        <position position="92"/>
    </location>
</feature>
<dbReference type="GeneID" id="36550985"/>
<reference evidence="2 3" key="1">
    <citation type="submission" date="2016-12" db="EMBL/GenBank/DDBJ databases">
        <title>The genomes of Aspergillus section Nigri reveals drivers in fungal speciation.</title>
        <authorList>
            <consortium name="DOE Joint Genome Institute"/>
            <person name="Vesth T.C."/>
            <person name="Nybo J."/>
            <person name="Theobald S."/>
            <person name="Brandl J."/>
            <person name="Frisvad J.C."/>
            <person name="Nielsen K.F."/>
            <person name="Lyhne E.K."/>
            <person name="Kogle M.E."/>
            <person name="Kuo A."/>
            <person name="Riley R."/>
            <person name="Clum A."/>
            <person name="Nolan M."/>
            <person name="Lipzen A."/>
            <person name="Salamov A."/>
            <person name="Henrissat B."/>
            <person name="Wiebenga A."/>
            <person name="De Vries R.P."/>
            <person name="Grigoriev I.V."/>
            <person name="Mortensen U.H."/>
            <person name="Andersen M.R."/>
            <person name="Baker S.E."/>
        </authorList>
    </citation>
    <scope>NUCLEOTIDE SEQUENCE [LARGE SCALE GENOMIC DNA]</scope>
    <source>
        <strain evidence="2 3">IBT 23096</strain>
    </source>
</reference>
<dbReference type="EMBL" id="MSFO01000024">
    <property type="protein sequence ID" value="PLB42830.1"/>
    <property type="molecule type" value="Genomic_DNA"/>
</dbReference>
<evidence type="ECO:0000256" key="1">
    <source>
        <dbReference type="SAM" id="MobiDB-lite"/>
    </source>
</evidence>
<dbReference type="AlphaFoldDB" id="A0A2I2FQC4"/>
<feature type="region of interest" description="Disordered" evidence="1">
    <location>
        <begin position="1"/>
        <end position="92"/>
    </location>
</feature>
<dbReference type="VEuPathDB" id="FungiDB:P170DRAFT_316072"/>
<dbReference type="Proteomes" id="UP000234275">
    <property type="component" value="Unassembled WGS sequence"/>
</dbReference>
<sequence>PPIPPGPLRAPTGLAVGHPRSIRPGTRPPRTFCPRHRTAPCLFGPAPTTPGPFAQAPDRPVPFRSGAHPPRTFCPRHRTAPCLLPGHHTPGP</sequence>
<feature type="non-terminal residue" evidence="2">
    <location>
        <position position="1"/>
    </location>
</feature>
<name>A0A2I2FQC4_9EURO</name>
<comment type="caution">
    <text evidence="2">The sequence shown here is derived from an EMBL/GenBank/DDBJ whole genome shotgun (WGS) entry which is preliminary data.</text>
</comment>
<keyword evidence="3" id="KW-1185">Reference proteome</keyword>
<gene>
    <name evidence="2" type="ORF">P170DRAFT_316072</name>
</gene>
<dbReference type="RefSeq" id="XP_024698132.1">
    <property type="nucleotide sequence ID" value="XM_024843285.1"/>
</dbReference>
<protein>
    <submittedName>
        <fullName evidence="2">Uncharacterized protein</fullName>
    </submittedName>
</protein>
<proteinExistence type="predicted"/>
<accession>A0A2I2FQC4</accession>
<organism evidence="2 3">
    <name type="scientific">Aspergillus steynii IBT 23096</name>
    <dbReference type="NCBI Taxonomy" id="1392250"/>
    <lineage>
        <taxon>Eukaryota</taxon>
        <taxon>Fungi</taxon>
        <taxon>Dikarya</taxon>
        <taxon>Ascomycota</taxon>
        <taxon>Pezizomycotina</taxon>
        <taxon>Eurotiomycetes</taxon>
        <taxon>Eurotiomycetidae</taxon>
        <taxon>Eurotiales</taxon>
        <taxon>Aspergillaceae</taxon>
        <taxon>Aspergillus</taxon>
        <taxon>Aspergillus subgen. Circumdati</taxon>
    </lineage>
</organism>
<evidence type="ECO:0000313" key="2">
    <source>
        <dbReference type="EMBL" id="PLB42830.1"/>
    </source>
</evidence>